<feature type="signal peptide" evidence="1">
    <location>
        <begin position="1"/>
        <end position="25"/>
    </location>
</feature>
<feature type="chain" id="PRO_5037091140" evidence="1">
    <location>
        <begin position="26"/>
        <end position="103"/>
    </location>
</feature>
<dbReference type="Proteomes" id="UP000675284">
    <property type="component" value="Unassembled WGS sequence"/>
</dbReference>
<name>A0A941DVR3_9BACI</name>
<keyword evidence="3" id="KW-1185">Reference proteome</keyword>
<dbReference type="EMBL" id="JAGSOT010000019">
    <property type="protein sequence ID" value="MBR7796004.1"/>
    <property type="molecule type" value="Genomic_DNA"/>
</dbReference>
<proteinExistence type="predicted"/>
<evidence type="ECO:0000313" key="3">
    <source>
        <dbReference type="Proteomes" id="UP000675284"/>
    </source>
</evidence>
<comment type="caution">
    <text evidence="2">The sequence shown here is derived from an EMBL/GenBank/DDBJ whole genome shotgun (WGS) entry which is preliminary data.</text>
</comment>
<protein>
    <submittedName>
        <fullName evidence="2">Uncharacterized protein</fullName>
    </submittedName>
</protein>
<evidence type="ECO:0000256" key="1">
    <source>
        <dbReference type="SAM" id="SignalP"/>
    </source>
</evidence>
<keyword evidence="1" id="KW-0732">Signal</keyword>
<sequence>MRNRAIGICFIMFLMLFVQLTEVNAAPDVIDKHTEHNWQEYHTETSFIKTGTHEYKYWKNFMRHKRTCEIYQKLKTIVYYCDVHDHAKSETIHEGTVHSEKHD</sequence>
<accession>A0A941DVR3</accession>
<evidence type="ECO:0000313" key="2">
    <source>
        <dbReference type="EMBL" id="MBR7796004.1"/>
    </source>
</evidence>
<organism evidence="2 3">
    <name type="scientific">Virgibacillus salarius</name>
    <dbReference type="NCBI Taxonomy" id="447199"/>
    <lineage>
        <taxon>Bacteria</taxon>
        <taxon>Bacillati</taxon>
        <taxon>Bacillota</taxon>
        <taxon>Bacilli</taxon>
        <taxon>Bacillales</taxon>
        <taxon>Bacillaceae</taxon>
        <taxon>Virgibacillus</taxon>
    </lineage>
</organism>
<dbReference type="AlphaFoldDB" id="A0A941DVR3"/>
<gene>
    <name evidence="2" type="ORF">KCX74_08095</name>
</gene>
<dbReference type="RefSeq" id="WP_051388436.1">
    <property type="nucleotide sequence ID" value="NZ_BAAACY010000020.1"/>
</dbReference>
<reference evidence="2" key="1">
    <citation type="submission" date="2021-04" db="EMBL/GenBank/DDBJ databases">
        <title>Isolation and polyphasic classification of algal microorganism.</title>
        <authorList>
            <person name="Wang S."/>
        </authorList>
    </citation>
    <scope>NUCLEOTIDE SEQUENCE</scope>
    <source>
        <strain evidence="2">720a</strain>
    </source>
</reference>